<dbReference type="GO" id="GO:0005524">
    <property type="term" value="F:ATP binding"/>
    <property type="evidence" value="ECO:0007669"/>
    <property type="project" value="UniProtKB-KW"/>
</dbReference>
<dbReference type="Gene3D" id="3.40.50.300">
    <property type="entry name" value="P-loop containing nucleotide triphosphate hydrolases"/>
    <property type="match status" value="2"/>
</dbReference>
<comment type="similarity">
    <text evidence="1">In the N-terminal section; belongs to the CRISPR-associated nuclease Cas3-HD family.</text>
</comment>
<accession>A0A318TKJ9</accession>
<keyword evidence="3" id="KW-0540">Nuclease</keyword>
<evidence type="ECO:0000256" key="5">
    <source>
        <dbReference type="ARBA" id="ARBA00022741"/>
    </source>
</evidence>
<dbReference type="EMBL" id="QJTI01000006">
    <property type="protein sequence ID" value="PYF03658.1"/>
    <property type="molecule type" value="Genomic_DNA"/>
</dbReference>
<dbReference type="PANTHER" id="PTHR47963:SF9">
    <property type="entry name" value="CRISPR-ASSOCIATED ENDONUCLEASE_HELICASE CAS3"/>
    <property type="match status" value="1"/>
</dbReference>
<dbReference type="Pfam" id="PF22590">
    <property type="entry name" value="Cas3-like_C_2"/>
    <property type="match status" value="1"/>
</dbReference>
<dbReference type="InterPro" id="IPR014001">
    <property type="entry name" value="Helicase_ATP-bd"/>
</dbReference>
<sequence>MAFWGKASPADDCTPPTHPLVWHALDVAAAFEALLEAWPGTACELLGAFEAPPDNRSNIARTLAALVALHDIGKFAWAFQAKVPDHLPAEFAIEAKPGPYRHDLGGALLYDADGSFRAMLDGLFTDPIDASAVLDPIFFHHGRLRDTGCDLVAAFRPEGRAAARAFMEVVPALFGATALPRLRRGAEHALSWRLAGLVALADWLGSNTRWFAYAAPDRPLAAYLAEIARPAARRAILESGLVAAEPSSAGGFAALTESPYPATAAQTWAETVDLAEGAGLYVIEDAMGSGKTEAALVLAHRLMRAGRGAGVFVALPTMATANALFTRLEAMYQRLFAGPLTPSLALAHSAASLHPGFRRALDIGSREDRGYGGDPVDETASAQCARWIAEDRRRAFFADIGVGTVDQALMAVLPATHALMRQLGLSRRILVIDEAHAYDAYMQQELATLIEFQAALGGSTIVLSATLPGSIKSKLAERFAFGLAGTERVPPPPLVRRDYPLATVVGATVKETPVALRSDLARTIAVRRIDGPEPALERVIEHATAGAAVVYIRNTVDDAIETVAALQRRGIAAQLFHARFALGDRLEIERQVVGRFGRTSTPAERQGRVLVATQVVEQSLDIDFDAMLTDLAPIDLMIQRAGRLWRHNGRPRVAEGPVLEVVSPAPVDDPSSDWVGAMFPKAQWVYRDHALLWLSARGLFERGALSVPGDLRPLVDGVYGPDAQSRIPKGLTPCSQEATGKAAAAAGHARQNVLRFRDGYRRGSAHVWQDDLDIPTRLTEPTTTFRLARWDGQALRPWIDDPDEHRAWRLSELSIRTTRVAGRAPGSPAEDAATRLEAIWRGRHDNAVVLPLAEDCGVSLIDGRGRIVTASYDPRSGLVVQP</sequence>
<proteinExistence type="inferred from homology"/>
<evidence type="ECO:0000256" key="9">
    <source>
        <dbReference type="ARBA" id="ARBA00023118"/>
    </source>
</evidence>
<dbReference type="InterPro" id="IPR054712">
    <property type="entry name" value="Cas3-like_dom"/>
</dbReference>
<keyword evidence="6" id="KW-0378">Hydrolase</keyword>
<dbReference type="InterPro" id="IPR006474">
    <property type="entry name" value="Helicase_Cas3_CRISPR-ass_core"/>
</dbReference>
<comment type="caution">
    <text evidence="11">The sequence shown here is derived from an EMBL/GenBank/DDBJ whole genome shotgun (WGS) entry which is preliminary data.</text>
</comment>
<dbReference type="NCBIfam" id="TIGR01587">
    <property type="entry name" value="cas3_core"/>
    <property type="match status" value="1"/>
</dbReference>
<dbReference type="Gene3D" id="1.10.3210.30">
    <property type="match status" value="1"/>
</dbReference>
<evidence type="ECO:0000259" key="10">
    <source>
        <dbReference type="PROSITE" id="PS51643"/>
    </source>
</evidence>
<evidence type="ECO:0000256" key="3">
    <source>
        <dbReference type="ARBA" id="ARBA00022722"/>
    </source>
</evidence>
<comment type="similarity">
    <text evidence="2">In the central section; belongs to the CRISPR-associated helicase Cas3 family.</text>
</comment>
<dbReference type="GO" id="GO:0003723">
    <property type="term" value="F:RNA binding"/>
    <property type="evidence" value="ECO:0007669"/>
    <property type="project" value="TreeGrafter"/>
</dbReference>
<dbReference type="Pfam" id="PF00270">
    <property type="entry name" value="DEAD"/>
    <property type="match status" value="1"/>
</dbReference>
<dbReference type="InterPro" id="IPR001650">
    <property type="entry name" value="Helicase_C-like"/>
</dbReference>
<dbReference type="AlphaFoldDB" id="A0A318TKJ9"/>
<evidence type="ECO:0000256" key="2">
    <source>
        <dbReference type="ARBA" id="ARBA00009046"/>
    </source>
</evidence>
<dbReference type="GO" id="GO:0016787">
    <property type="term" value="F:hydrolase activity"/>
    <property type="evidence" value="ECO:0007669"/>
    <property type="project" value="UniProtKB-KW"/>
</dbReference>
<evidence type="ECO:0000256" key="4">
    <source>
        <dbReference type="ARBA" id="ARBA00022723"/>
    </source>
</evidence>
<dbReference type="SUPFAM" id="SSF52540">
    <property type="entry name" value="P-loop containing nucleoside triphosphate hydrolases"/>
    <property type="match status" value="1"/>
</dbReference>
<dbReference type="PROSITE" id="PS51643">
    <property type="entry name" value="HD_CAS3"/>
    <property type="match status" value="1"/>
</dbReference>
<dbReference type="GO" id="GO:0003724">
    <property type="term" value="F:RNA helicase activity"/>
    <property type="evidence" value="ECO:0007669"/>
    <property type="project" value="TreeGrafter"/>
</dbReference>
<evidence type="ECO:0000256" key="7">
    <source>
        <dbReference type="ARBA" id="ARBA00022806"/>
    </source>
</evidence>
<gene>
    <name evidence="11" type="ORF">BJ122_106154</name>
</gene>
<evidence type="ECO:0000256" key="8">
    <source>
        <dbReference type="ARBA" id="ARBA00022840"/>
    </source>
</evidence>
<dbReference type="NCBIfam" id="TIGR01596">
    <property type="entry name" value="cas3_HD"/>
    <property type="match status" value="1"/>
</dbReference>
<evidence type="ECO:0000256" key="6">
    <source>
        <dbReference type="ARBA" id="ARBA00022801"/>
    </source>
</evidence>
<dbReference type="InterPro" id="IPR027417">
    <property type="entry name" value="P-loop_NTPase"/>
</dbReference>
<dbReference type="PANTHER" id="PTHR47963">
    <property type="entry name" value="DEAD-BOX ATP-DEPENDENT RNA HELICASE 47, MITOCHONDRIAL"/>
    <property type="match status" value="1"/>
</dbReference>
<keyword evidence="9" id="KW-0051">Antiviral defense</keyword>
<reference evidence="11 12" key="1">
    <citation type="submission" date="2018-06" db="EMBL/GenBank/DDBJ databases">
        <title>Genomic Encyclopedia of Archaeal and Bacterial Type Strains, Phase II (KMG-II): from individual species to whole genera.</title>
        <authorList>
            <person name="Goeker M."/>
        </authorList>
    </citation>
    <scope>NUCLEOTIDE SEQUENCE [LARGE SCALE GENOMIC DNA]</scope>
    <source>
        <strain evidence="11 12">JCM 11668</strain>
    </source>
</reference>
<dbReference type="SMART" id="SM00490">
    <property type="entry name" value="HELICc"/>
    <property type="match status" value="1"/>
</dbReference>
<dbReference type="InterPro" id="IPR038257">
    <property type="entry name" value="CRISPR-assoc_Cas3_HD_sf"/>
</dbReference>
<dbReference type="InterPro" id="IPR006483">
    <property type="entry name" value="CRISPR-assoc_Cas3_HD"/>
</dbReference>
<evidence type="ECO:0000313" key="11">
    <source>
        <dbReference type="EMBL" id="PYF03658.1"/>
    </source>
</evidence>
<dbReference type="GO" id="GO:0046872">
    <property type="term" value="F:metal ion binding"/>
    <property type="evidence" value="ECO:0007669"/>
    <property type="project" value="UniProtKB-KW"/>
</dbReference>
<dbReference type="OrthoDB" id="9810236at2"/>
<evidence type="ECO:0000313" key="12">
    <source>
        <dbReference type="Proteomes" id="UP000248148"/>
    </source>
</evidence>
<name>A0A318TKJ9_9BRAD</name>
<keyword evidence="7" id="KW-0347">Helicase</keyword>
<dbReference type="GO" id="GO:0004518">
    <property type="term" value="F:nuclease activity"/>
    <property type="evidence" value="ECO:0007669"/>
    <property type="project" value="UniProtKB-KW"/>
</dbReference>
<keyword evidence="8" id="KW-0067">ATP-binding</keyword>
<protein>
    <submittedName>
        <fullName evidence="11">CRISPR-associated Cas3 family helicase</fullName>
    </submittedName>
</protein>
<organism evidence="11 12">
    <name type="scientific">Rhodopseudomonas faecalis</name>
    <dbReference type="NCBI Taxonomy" id="99655"/>
    <lineage>
        <taxon>Bacteria</taxon>
        <taxon>Pseudomonadati</taxon>
        <taxon>Pseudomonadota</taxon>
        <taxon>Alphaproteobacteria</taxon>
        <taxon>Hyphomicrobiales</taxon>
        <taxon>Nitrobacteraceae</taxon>
        <taxon>Rhodopseudomonas</taxon>
    </lineage>
</organism>
<dbReference type="RefSeq" id="WP_110780446.1">
    <property type="nucleotide sequence ID" value="NZ_QJTI01000006.1"/>
</dbReference>
<dbReference type="SMART" id="SM00487">
    <property type="entry name" value="DEXDc"/>
    <property type="match status" value="1"/>
</dbReference>
<dbReference type="GO" id="GO:0051607">
    <property type="term" value="P:defense response to virus"/>
    <property type="evidence" value="ECO:0007669"/>
    <property type="project" value="UniProtKB-KW"/>
</dbReference>
<dbReference type="CDD" id="cd09641">
    <property type="entry name" value="Cas3''_I"/>
    <property type="match status" value="1"/>
</dbReference>
<dbReference type="Proteomes" id="UP000248148">
    <property type="component" value="Unassembled WGS sequence"/>
</dbReference>
<keyword evidence="5" id="KW-0547">Nucleotide-binding</keyword>
<dbReference type="Pfam" id="PF18019">
    <property type="entry name" value="Cas3_HD"/>
    <property type="match status" value="1"/>
</dbReference>
<dbReference type="InterPro" id="IPR011545">
    <property type="entry name" value="DEAD/DEAH_box_helicase_dom"/>
</dbReference>
<dbReference type="InterPro" id="IPR050547">
    <property type="entry name" value="DEAD_box_RNA_helicases"/>
</dbReference>
<evidence type="ECO:0000256" key="1">
    <source>
        <dbReference type="ARBA" id="ARBA00006847"/>
    </source>
</evidence>
<feature type="domain" description="HD Cas3-type" evidence="10">
    <location>
        <begin position="13"/>
        <end position="204"/>
    </location>
</feature>
<keyword evidence="4" id="KW-0479">Metal-binding</keyword>
<keyword evidence="12" id="KW-1185">Reference proteome</keyword>